<name>A0A177WEX3_BATDL</name>
<dbReference type="OrthoDB" id="2137542at2759"/>
<dbReference type="VEuPathDB" id="FungiDB:BDEG_22183"/>
<sequence>MSMKEKYHYSRLGPITHFVSTCTLISPDGQHDLSLILSPHQVKKVYDYQKSQPFSWDQKGNIESASSFNLIGKDIADLDHESTTMREYADIEKSSHSSLSQTIHHNPSSMPTSFNANPEMLHLNTSTQATTGTSMTMLPISVPMPHESNITTTDTLPYLSKPHISQPYPGNNVIQTLFGSTLSACFRLLDLNGQWGAYFLFPEICLRLEGLFALKFTIHDVMGCTPDSPKPAVISVITQPFRSYNPRTYPGMQVSPPLVHHFFMQGAPLLVRSKVPTKKKTFGSPTKEEN</sequence>
<keyword evidence="3" id="KW-0804">Transcription</keyword>
<protein>
    <recommendedName>
        <fullName evidence="5">Velvet domain-containing protein</fullName>
    </recommendedName>
</protein>
<keyword evidence="2" id="KW-0805">Transcription regulation</keyword>
<reference evidence="6 7" key="2">
    <citation type="submission" date="2016-05" db="EMBL/GenBank/DDBJ databases">
        <title>Lineage-specific infection strategies underlie the spectrum of fungal disease in amphibians.</title>
        <authorList>
            <person name="Cuomo C.A."/>
            <person name="Farrer R.A."/>
            <person name="James T."/>
            <person name="Longcore J."/>
            <person name="Birren B."/>
        </authorList>
    </citation>
    <scope>NUCLEOTIDE SEQUENCE [LARGE SCALE GENOMIC DNA]</scope>
    <source>
        <strain evidence="6 7">JEL423</strain>
    </source>
</reference>
<evidence type="ECO:0000256" key="2">
    <source>
        <dbReference type="ARBA" id="ARBA00023015"/>
    </source>
</evidence>
<evidence type="ECO:0000256" key="3">
    <source>
        <dbReference type="ARBA" id="ARBA00023163"/>
    </source>
</evidence>
<comment type="subcellular location">
    <subcellularLocation>
        <location evidence="1">Nucleus</location>
    </subcellularLocation>
</comment>
<dbReference type="PROSITE" id="PS51821">
    <property type="entry name" value="VELVET"/>
    <property type="match status" value="1"/>
</dbReference>
<reference evidence="6 7" key="1">
    <citation type="submission" date="2006-10" db="EMBL/GenBank/DDBJ databases">
        <title>The Genome Sequence of Batrachochytrium dendrobatidis JEL423.</title>
        <authorList>
            <consortium name="The Broad Institute Genome Sequencing Platform"/>
            <person name="Birren B."/>
            <person name="Lander E."/>
            <person name="Galagan J."/>
            <person name="Cuomo C."/>
            <person name="Devon K."/>
            <person name="Jaffe D."/>
            <person name="Butler J."/>
            <person name="Alvarez P."/>
            <person name="Gnerre S."/>
            <person name="Grabherr M."/>
            <person name="Kleber M."/>
            <person name="Mauceli E."/>
            <person name="Brockman W."/>
            <person name="Young S."/>
            <person name="LaButti K."/>
            <person name="Sykes S."/>
            <person name="DeCaprio D."/>
            <person name="Crawford M."/>
            <person name="Koehrsen M."/>
            <person name="Engels R."/>
            <person name="Montgomery P."/>
            <person name="Pearson M."/>
            <person name="Howarth C."/>
            <person name="Larson L."/>
            <person name="White J."/>
            <person name="O'Leary S."/>
            <person name="Kodira C."/>
            <person name="Zeng Q."/>
            <person name="Yandava C."/>
            <person name="Alvarado L."/>
            <person name="Longcore J."/>
            <person name="James T."/>
        </authorList>
    </citation>
    <scope>NUCLEOTIDE SEQUENCE [LARGE SCALE GENOMIC DNA]</scope>
    <source>
        <strain evidence="6 7">JEL423</strain>
    </source>
</reference>
<dbReference type="InterPro" id="IPR021740">
    <property type="entry name" value="Velvet"/>
</dbReference>
<feature type="domain" description="Velvet" evidence="5">
    <location>
        <begin position="1"/>
        <end position="272"/>
    </location>
</feature>
<evidence type="ECO:0000256" key="4">
    <source>
        <dbReference type="ARBA" id="ARBA00023242"/>
    </source>
</evidence>
<dbReference type="AlphaFoldDB" id="A0A177WEX3"/>
<dbReference type="EMBL" id="DS022301">
    <property type="protein sequence ID" value="OAJ38234.1"/>
    <property type="molecule type" value="Genomic_DNA"/>
</dbReference>
<dbReference type="Gene3D" id="2.60.40.3960">
    <property type="entry name" value="Velvet domain"/>
    <property type="match status" value="1"/>
</dbReference>
<dbReference type="InterPro" id="IPR038491">
    <property type="entry name" value="Velvet_dom_sf"/>
</dbReference>
<dbReference type="STRING" id="403673.A0A177WEX3"/>
<dbReference type="GO" id="GO:0005634">
    <property type="term" value="C:nucleus"/>
    <property type="evidence" value="ECO:0007669"/>
    <property type="project" value="UniProtKB-SubCell"/>
</dbReference>
<dbReference type="Proteomes" id="UP000077115">
    <property type="component" value="Unassembled WGS sequence"/>
</dbReference>
<dbReference type="PANTHER" id="PTHR33572:SF3">
    <property type="entry name" value="VELVET COMPLEX SUBUNIT B"/>
    <property type="match status" value="1"/>
</dbReference>
<keyword evidence="4" id="KW-0539">Nucleus</keyword>
<organism evidence="6 7">
    <name type="scientific">Batrachochytrium dendrobatidis (strain JEL423)</name>
    <dbReference type="NCBI Taxonomy" id="403673"/>
    <lineage>
        <taxon>Eukaryota</taxon>
        <taxon>Fungi</taxon>
        <taxon>Fungi incertae sedis</taxon>
        <taxon>Chytridiomycota</taxon>
        <taxon>Chytridiomycota incertae sedis</taxon>
        <taxon>Chytridiomycetes</taxon>
        <taxon>Rhizophydiales</taxon>
        <taxon>Rhizophydiales incertae sedis</taxon>
        <taxon>Batrachochytrium</taxon>
    </lineage>
</organism>
<accession>A0A177WEX3</accession>
<gene>
    <name evidence="6" type="ORF">BDEG_22183</name>
</gene>
<proteinExistence type="predicted"/>
<evidence type="ECO:0000313" key="6">
    <source>
        <dbReference type="EMBL" id="OAJ38234.1"/>
    </source>
</evidence>
<dbReference type="PANTHER" id="PTHR33572">
    <property type="entry name" value="SPORE DEVELOPMENT REGULATOR VOSA"/>
    <property type="match status" value="1"/>
</dbReference>
<dbReference type="Pfam" id="PF11754">
    <property type="entry name" value="Velvet"/>
    <property type="match status" value="1"/>
</dbReference>
<evidence type="ECO:0000259" key="5">
    <source>
        <dbReference type="PROSITE" id="PS51821"/>
    </source>
</evidence>
<evidence type="ECO:0000313" key="7">
    <source>
        <dbReference type="Proteomes" id="UP000077115"/>
    </source>
</evidence>
<dbReference type="InterPro" id="IPR037525">
    <property type="entry name" value="Velvet_dom"/>
</dbReference>
<evidence type="ECO:0000256" key="1">
    <source>
        <dbReference type="ARBA" id="ARBA00004123"/>
    </source>
</evidence>